<evidence type="ECO:0000256" key="1">
    <source>
        <dbReference type="SAM" id="MobiDB-lite"/>
    </source>
</evidence>
<reference evidence="2" key="1">
    <citation type="submission" date="2021-02" db="EMBL/GenBank/DDBJ databases">
        <authorList>
            <person name="Dougan E. K."/>
            <person name="Rhodes N."/>
            <person name="Thang M."/>
            <person name="Chan C."/>
        </authorList>
    </citation>
    <scope>NUCLEOTIDE SEQUENCE</scope>
</reference>
<accession>A0A812J6B8</accession>
<evidence type="ECO:0000313" key="2">
    <source>
        <dbReference type="EMBL" id="CAE7198562.1"/>
    </source>
</evidence>
<dbReference type="EMBL" id="CAJNDS010000370">
    <property type="protein sequence ID" value="CAE7198562.1"/>
    <property type="molecule type" value="Genomic_DNA"/>
</dbReference>
<feature type="compositionally biased region" description="Basic and acidic residues" evidence="1">
    <location>
        <begin position="107"/>
        <end position="116"/>
    </location>
</feature>
<feature type="region of interest" description="Disordered" evidence="1">
    <location>
        <begin position="107"/>
        <end position="137"/>
    </location>
</feature>
<dbReference type="Proteomes" id="UP000604046">
    <property type="component" value="Unassembled WGS sequence"/>
</dbReference>
<comment type="caution">
    <text evidence="2">The sequence shown here is derived from an EMBL/GenBank/DDBJ whole genome shotgun (WGS) entry which is preliminary data.</text>
</comment>
<proteinExistence type="predicted"/>
<protein>
    <submittedName>
        <fullName evidence="2">SoxA protein</fullName>
    </submittedName>
</protein>
<name>A0A812J6B8_9DINO</name>
<evidence type="ECO:0000313" key="3">
    <source>
        <dbReference type="Proteomes" id="UP000604046"/>
    </source>
</evidence>
<dbReference type="AlphaFoldDB" id="A0A812J6B8"/>
<gene>
    <name evidence="2" type="primary">soxA</name>
    <name evidence="2" type="ORF">SNAT2548_LOCUS5745</name>
</gene>
<organism evidence="2 3">
    <name type="scientific">Symbiodinium natans</name>
    <dbReference type="NCBI Taxonomy" id="878477"/>
    <lineage>
        <taxon>Eukaryota</taxon>
        <taxon>Sar</taxon>
        <taxon>Alveolata</taxon>
        <taxon>Dinophyceae</taxon>
        <taxon>Suessiales</taxon>
        <taxon>Symbiodiniaceae</taxon>
        <taxon>Symbiodinium</taxon>
    </lineage>
</organism>
<keyword evidence="3" id="KW-1185">Reference proteome</keyword>
<sequence>MANAAVRRRRGRRLLVCLGLGCAPAFVDPGALLRGSASAALVAALAAPAPAAADWFSFVWGLKTDEQVLERQENEVEEELQQQPFSNIFDRARLLNLEATLKAEEATVKAEEKDVEASASRGQDFRSQSSAFRSDEQKLQGLSRLAERLQFSDKDSAELKDLMRKLPG</sequence>